<protein>
    <submittedName>
        <fullName evidence="1">Uncharacterized protein</fullName>
    </submittedName>
</protein>
<proteinExistence type="predicted"/>
<accession>A0ACC3TV58</accession>
<comment type="caution">
    <text evidence="1">The sequence shown here is derived from an EMBL/GenBank/DDBJ whole genome shotgun (WGS) entry which is preliminary data.</text>
</comment>
<dbReference type="EMBL" id="MU970046">
    <property type="protein sequence ID" value="KAK9324792.1"/>
    <property type="molecule type" value="Genomic_DNA"/>
</dbReference>
<evidence type="ECO:0000313" key="1">
    <source>
        <dbReference type="EMBL" id="KAK9324792.1"/>
    </source>
</evidence>
<evidence type="ECO:0000313" key="2">
    <source>
        <dbReference type="Proteomes" id="UP001489719"/>
    </source>
</evidence>
<organism evidence="1 2">
    <name type="scientific">Lipomyces orientalis</name>
    <dbReference type="NCBI Taxonomy" id="1233043"/>
    <lineage>
        <taxon>Eukaryota</taxon>
        <taxon>Fungi</taxon>
        <taxon>Dikarya</taxon>
        <taxon>Ascomycota</taxon>
        <taxon>Saccharomycotina</taxon>
        <taxon>Lipomycetes</taxon>
        <taxon>Lipomycetales</taxon>
        <taxon>Lipomycetaceae</taxon>
        <taxon>Lipomyces</taxon>
    </lineage>
</organism>
<sequence length="334" mass="35415">MSAAVAAPVSSVLPRSSSRSRSRRRSPSPPQQLSTSPICDPLAPHTGTTAFTSDLEPAAEENDDILANAGEVVRTSDDLAPYSASAQLRFLSHNRAANAELFWQLHTAARRRDSVSSESSVKSSTVTTSSPYVEPGHALIYIHPVKPTDTLPSILLTYRLDASALRQANRLWPHDTIQSRAVLLLPVDKCGIQMQFHLHAKAAAKSHQPGVPSAAELVGWAIVESVGEVEVCAVPRNRLGFFPRRKSQAQASTHDAPRSSIDSAVSTASASTTVTTGSVASTATSNASSSSNAFSLGGAFKSVMKGWGSSSSSSSSKSKWTAPQDFFEMVPDDD</sequence>
<gene>
    <name evidence="1" type="ORF">V1517DRAFT_371721</name>
</gene>
<name>A0ACC3TV58_9ASCO</name>
<reference evidence="2" key="1">
    <citation type="journal article" date="2024" name="Front. Bioeng. Biotechnol.">
        <title>Genome-scale model development and genomic sequencing of the oleaginous clade Lipomyces.</title>
        <authorList>
            <person name="Czajka J.J."/>
            <person name="Han Y."/>
            <person name="Kim J."/>
            <person name="Mondo S.J."/>
            <person name="Hofstad B.A."/>
            <person name="Robles A."/>
            <person name="Haridas S."/>
            <person name="Riley R."/>
            <person name="LaButti K."/>
            <person name="Pangilinan J."/>
            <person name="Andreopoulos W."/>
            <person name="Lipzen A."/>
            <person name="Yan J."/>
            <person name="Wang M."/>
            <person name="Ng V."/>
            <person name="Grigoriev I.V."/>
            <person name="Spatafora J.W."/>
            <person name="Magnuson J.K."/>
            <person name="Baker S.E."/>
            <person name="Pomraning K.R."/>
        </authorList>
    </citation>
    <scope>NUCLEOTIDE SEQUENCE [LARGE SCALE GENOMIC DNA]</scope>
    <source>
        <strain evidence="2">CBS 10300</strain>
    </source>
</reference>
<dbReference type="Proteomes" id="UP001489719">
    <property type="component" value="Unassembled WGS sequence"/>
</dbReference>
<keyword evidence="2" id="KW-1185">Reference proteome</keyword>